<dbReference type="InterPro" id="IPR050780">
    <property type="entry name" value="Mucin_vWF_Thrombospondin_sf"/>
</dbReference>
<evidence type="ECO:0000259" key="8">
    <source>
        <dbReference type="PROSITE" id="PS51233"/>
    </source>
</evidence>
<evidence type="ECO:0000256" key="3">
    <source>
        <dbReference type="ARBA" id="ARBA00022729"/>
    </source>
</evidence>
<comment type="subcellular location">
    <subcellularLocation>
        <location evidence="1">Secreted</location>
    </subcellularLocation>
</comment>
<dbReference type="InterPro" id="IPR001846">
    <property type="entry name" value="VWF_type-D"/>
</dbReference>
<dbReference type="PROSITE" id="PS51233">
    <property type="entry name" value="VWFD"/>
    <property type="match status" value="2"/>
</dbReference>
<dbReference type="InterPro" id="IPR014853">
    <property type="entry name" value="VWF/SSPO/ZAN-like_Cys-rich_dom"/>
</dbReference>
<keyword evidence="2" id="KW-0964">Secreted</keyword>
<evidence type="ECO:0000256" key="4">
    <source>
        <dbReference type="ARBA" id="ARBA00022737"/>
    </source>
</evidence>
<evidence type="ECO:0000256" key="6">
    <source>
        <dbReference type="ARBA" id="ARBA00023180"/>
    </source>
</evidence>
<dbReference type="Pfam" id="PF01826">
    <property type="entry name" value="TIL"/>
    <property type="match status" value="1"/>
</dbReference>
<evidence type="ECO:0000313" key="10">
    <source>
        <dbReference type="Proteomes" id="UP001221898"/>
    </source>
</evidence>
<sequence>MGTTKERPTWVLICLALSLELASSKNGVSPAHNGQVCSTWGKHHFKTFDGDFFQLPSSCNYVLTSLCKGSYADFNIQLRRQVVDGHPTISLITMKLDGTVLELSRQAIEVNGETITLPFSQSGVLIEKTPSYVKITAKLGLVAIWNEDDSFMVEMDNKYRNQTCGLCGDFNGVQLYGEFFIDGEQMSPLDYGDFWKMDGPTERCSEQPQSSDSNCTEQTSVCEQLFSSPAFSGCKDLVAVDSFVTACVADMCHCDNRSSASCLCSTVSEYSRQCVHAGGKPQQWRTAQFCAKSCPFNMEHQECGIPCPDTCSNPERGHLCEEHCMDGCFCPPGTVLDDIKQNGCIPVSECSCVHNGKTYSPGQAYTSSCKTCSCAGGLWSCQDKDCQGTCSVEGGSHVTTYDKKAYTFHGDCTYVLSKECNETLFTVLGDIVKCGLRDTETCLKSVTMALSEESTVINILANGNVFVNGIYSQLPASTGGATIFKPSTFYIIIKMDFGLQVEIQLSPIMQVYITAGVIFQGKTSGLCGNFNNIQVDDFRIISGVVEGTAAAFANTWKMRASCEDVKSSYENPCSLSVQKENYAQHWCSMLSDPQGVFSPCHAEISPDIYKANCMYDSCNCEKSDDCMCAAISSYVHACMAKGVQLDGWRDTVCTKYSTNCPRSMVYSYNIKNNNRTCRCYSEPDSSCSLTFDPVDGCTCPEGALLDEGGKCVLPTNCSCYYKGSVVPPGEVLIKGQIIW</sequence>
<dbReference type="SUPFAM" id="SSF57567">
    <property type="entry name" value="Serine protease inhibitors"/>
    <property type="match status" value="2"/>
</dbReference>
<dbReference type="PANTHER" id="PTHR11339">
    <property type="entry name" value="EXTRACELLULAR MATRIX GLYCOPROTEIN RELATED"/>
    <property type="match status" value="1"/>
</dbReference>
<dbReference type="EMBL" id="JAINUG010000121">
    <property type="protein sequence ID" value="KAJ8394967.1"/>
    <property type="molecule type" value="Genomic_DNA"/>
</dbReference>
<comment type="caution">
    <text evidence="9">The sequence shown here is derived from an EMBL/GenBank/DDBJ whole genome shotgun (WGS) entry which is preliminary data.</text>
</comment>
<feature type="signal peptide" evidence="7">
    <location>
        <begin position="1"/>
        <end position="24"/>
    </location>
</feature>
<dbReference type="GO" id="GO:0005615">
    <property type="term" value="C:extracellular space"/>
    <property type="evidence" value="ECO:0007669"/>
    <property type="project" value="TreeGrafter"/>
</dbReference>
<dbReference type="InterPro" id="IPR001007">
    <property type="entry name" value="VWF_dom"/>
</dbReference>
<dbReference type="AlphaFoldDB" id="A0AAD7S2X0"/>
<keyword evidence="6" id="KW-0325">Glycoprotein</keyword>
<accession>A0AAD7S2X0</accession>
<organism evidence="9 10">
    <name type="scientific">Aldrovandia affinis</name>
    <dbReference type="NCBI Taxonomy" id="143900"/>
    <lineage>
        <taxon>Eukaryota</taxon>
        <taxon>Metazoa</taxon>
        <taxon>Chordata</taxon>
        <taxon>Craniata</taxon>
        <taxon>Vertebrata</taxon>
        <taxon>Euteleostomi</taxon>
        <taxon>Actinopterygii</taxon>
        <taxon>Neopterygii</taxon>
        <taxon>Teleostei</taxon>
        <taxon>Notacanthiformes</taxon>
        <taxon>Halosauridae</taxon>
        <taxon>Aldrovandia</taxon>
    </lineage>
</organism>
<name>A0AAD7S2X0_9TELE</name>
<dbReference type="GO" id="GO:0031012">
    <property type="term" value="C:extracellular matrix"/>
    <property type="evidence" value="ECO:0007669"/>
    <property type="project" value="TreeGrafter"/>
</dbReference>
<protein>
    <recommendedName>
        <fullName evidence="8">VWFD domain-containing protein</fullName>
    </recommendedName>
</protein>
<dbReference type="Gene3D" id="2.10.25.10">
    <property type="entry name" value="Laminin"/>
    <property type="match status" value="2"/>
</dbReference>
<dbReference type="SMART" id="SM00832">
    <property type="entry name" value="C8"/>
    <property type="match status" value="2"/>
</dbReference>
<feature type="chain" id="PRO_5042108388" description="VWFD domain-containing protein" evidence="7">
    <location>
        <begin position="25"/>
        <end position="739"/>
    </location>
</feature>
<keyword evidence="10" id="KW-1185">Reference proteome</keyword>
<feature type="domain" description="VWFD" evidence="8">
    <location>
        <begin position="35"/>
        <end position="205"/>
    </location>
</feature>
<evidence type="ECO:0000256" key="7">
    <source>
        <dbReference type="SAM" id="SignalP"/>
    </source>
</evidence>
<keyword evidence="5" id="KW-1015">Disulfide bond</keyword>
<dbReference type="InterPro" id="IPR002919">
    <property type="entry name" value="TIL_dom"/>
</dbReference>
<dbReference type="InterPro" id="IPR036084">
    <property type="entry name" value="Ser_inhib-like_sf"/>
</dbReference>
<reference evidence="9" key="1">
    <citation type="journal article" date="2023" name="Science">
        <title>Genome structures resolve the early diversification of teleost fishes.</title>
        <authorList>
            <person name="Parey E."/>
            <person name="Louis A."/>
            <person name="Montfort J."/>
            <person name="Bouchez O."/>
            <person name="Roques C."/>
            <person name="Iampietro C."/>
            <person name="Lluch J."/>
            <person name="Castinel A."/>
            <person name="Donnadieu C."/>
            <person name="Desvignes T."/>
            <person name="Floi Bucao C."/>
            <person name="Jouanno E."/>
            <person name="Wen M."/>
            <person name="Mejri S."/>
            <person name="Dirks R."/>
            <person name="Jansen H."/>
            <person name="Henkel C."/>
            <person name="Chen W.J."/>
            <person name="Zahm M."/>
            <person name="Cabau C."/>
            <person name="Klopp C."/>
            <person name="Thompson A.W."/>
            <person name="Robinson-Rechavi M."/>
            <person name="Braasch I."/>
            <person name="Lecointre G."/>
            <person name="Bobe J."/>
            <person name="Postlethwait J.H."/>
            <person name="Berthelot C."/>
            <person name="Roest Crollius H."/>
            <person name="Guiguen Y."/>
        </authorList>
    </citation>
    <scope>NUCLEOTIDE SEQUENCE</scope>
    <source>
        <strain evidence="9">NC1722</strain>
    </source>
</reference>
<dbReference type="PANTHER" id="PTHR11339:SF408">
    <property type="entry name" value="MUCIN-5B"/>
    <property type="match status" value="1"/>
</dbReference>
<dbReference type="CDD" id="cd19941">
    <property type="entry name" value="TIL"/>
    <property type="match status" value="2"/>
</dbReference>
<keyword evidence="3 7" id="KW-0732">Signal</keyword>
<proteinExistence type="predicted"/>
<dbReference type="Proteomes" id="UP001221898">
    <property type="component" value="Unassembled WGS sequence"/>
</dbReference>
<dbReference type="FunFam" id="2.10.25.10:FF:000153">
    <property type="entry name" value="MUC5B isoform 1"/>
    <property type="match status" value="1"/>
</dbReference>
<evidence type="ECO:0000256" key="5">
    <source>
        <dbReference type="ARBA" id="ARBA00023157"/>
    </source>
</evidence>
<dbReference type="Pfam" id="PF00094">
    <property type="entry name" value="VWD"/>
    <property type="match status" value="2"/>
</dbReference>
<dbReference type="Pfam" id="PF08742">
    <property type="entry name" value="C8"/>
    <property type="match status" value="2"/>
</dbReference>
<dbReference type="SMART" id="SM00215">
    <property type="entry name" value="VWC_out"/>
    <property type="match status" value="1"/>
</dbReference>
<evidence type="ECO:0000256" key="1">
    <source>
        <dbReference type="ARBA" id="ARBA00004613"/>
    </source>
</evidence>
<gene>
    <name evidence="9" type="ORF">AAFF_G00040900</name>
</gene>
<evidence type="ECO:0000313" key="9">
    <source>
        <dbReference type="EMBL" id="KAJ8394967.1"/>
    </source>
</evidence>
<evidence type="ECO:0000256" key="2">
    <source>
        <dbReference type="ARBA" id="ARBA00022525"/>
    </source>
</evidence>
<dbReference type="SMART" id="SM00216">
    <property type="entry name" value="VWD"/>
    <property type="match status" value="2"/>
</dbReference>
<dbReference type="FunFam" id="2.10.25.10:FF:000674">
    <property type="entry name" value="Mucin-2"/>
    <property type="match status" value="1"/>
</dbReference>
<keyword evidence="4" id="KW-0677">Repeat</keyword>
<feature type="domain" description="VWFD" evidence="8">
    <location>
        <begin position="388"/>
        <end position="563"/>
    </location>
</feature>